<keyword evidence="15" id="KW-1185">Reference proteome</keyword>
<evidence type="ECO:0000256" key="13">
    <source>
        <dbReference type="SAM" id="Phobius"/>
    </source>
</evidence>
<keyword evidence="9" id="KW-0443">Lipid metabolism</keyword>
<comment type="subcellular location">
    <subcellularLocation>
        <location evidence="1">Membrane</location>
        <topology evidence="1">Multi-pass membrane protein</topology>
    </subcellularLocation>
</comment>
<keyword evidence="11" id="KW-0275">Fatty acid biosynthesis</keyword>
<evidence type="ECO:0000313" key="14">
    <source>
        <dbReference type="EMBL" id="OEU18773.1"/>
    </source>
</evidence>
<keyword evidence="8 13" id="KW-1133">Transmembrane helix</keyword>
<reference evidence="14 15" key="1">
    <citation type="submission" date="2016-09" db="EMBL/GenBank/DDBJ databases">
        <title>Extensive genetic diversity and differential bi-allelic expression allows diatom success in the polar Southern Ocean.</title>
        <authorList>
            <consortium name="DOE Joint Genome Institute"/>
            <person name="Mock T."/>
            <person name="Otillar R.P."/>
            <person name="Strauss J."/>
            <person name="Dupont C."/>
            <person name="Frickenhaus S."/>
            <person name="Maumus F."/>
            <person name="Mcmullan M."/>
            <person name="Sanges R."/>
            <person name="Schmutz J."/>
            <person name="Toseland A."/>
            <person name="Valas R."/>
            <person name="Veluchamy A."/>
            <person name="Ward B.J."/>
            <person name="Allen A."/>
            <person name="Barry K."/>
            <person name="Falciatore A."/>
            <person name="Ferrante M."/>
            <person name="Fortunato A.E."/>
            <person name="Gloeckner G."/>
            <person name="Gruber A."/>
            <person name="Hipkin R."/>
            <person name="Janech M."/>
            <person name="Kroth P."/>
            <person name="Leese F."/>
            <person name="Lindquist E."/>
            <person name="Lyon B.R."/>
            <person name="Martin J."/>
            <person name="Mayer C."/>
            <person name="Parker M."/>
            <person name="Quesneville H."/>
            <person name="Raymond J."/>
            <person name="Uhlig C."/>
            <person name="Valentin K.U."/>
            <person name="Worden A.Z."/>
            <person name="Armbrust E.V."/>
            <person name="Bowler C."/>
            <person name="Green B."/>
            <person name="Moulton V."/>
            <person name="Van Oosterhout C."/>
            <person name="Grigoriev I."/>
        </authorList>
    </citation>
    <scope>NUCLEOTIDE SEQUENCE [LARGE SCALE GENOMIC DNA]</scope>
    <source>
        <strain evidence="14 15">CCMP1102</strain>
    </source>
</reference>
<dbReference type="GO" id="GO:0005789">
    <property type="term" value="C:endoplasmic reticulum membrane"/>
    <property type="evidence" value="ECO:0007669"/>
    <property type="project" value="TreeGrafter"/>
</dbReference>
<proteinExistence type="inferred from homology"/>
<gene>
    <name evidence="14" type="ORF">FRACYDRAFT_237053</name>
</gene>
<organism evidence="14 15">
    <name type="scientific">Fragilariopsis cylindrus CCMP1102</name>
    <dbReference type="NCBI Taxonomy" id="635003"/>
    <lineage>
        <taxon>Eukaryota</taxon>
        <taxon>Sar</taxon>
        <taxon>Stramenopiles</taxon>
        <taxon>Ochrophyta</taxon>
        <taxon>Bacillariophyta</taxon>
        <taxon>Bacillariophyceae</taxon>
        <taxon>Bacillariophycidae</taxon>
        <taxon>Bacillariales</taxon>
        <taxon>Bacillariaceae</taxon>
        <taxon>Fragilariopsis</taxon>
    </lineage>
</organism>
<dbReference type="AlphaFoldDB" id="A0A1E7FLT6"/>
<evidence type="ECO:0000256" key="6">
    <source>
        <dbReference type="ARBA" id="ARBA00022692"/>
    </source>
</evidence>
<dbReference type="InParanoid" id="A0A1E7FLT6"/>
<dbReference type="KEGG" id="fcy:FRACYDRAFT_237053"/>
<feature type="transmembrane region" description="Helical" evidence="13">
    <location>
        <begin position="158"/>
        <end position="178"/>
    </location>
</feature>
<evidence type="ECO:0000256" key="4">
    <source>
        <dbReference type="ARBA" id="ARBA00013122"/>
    </source>
</evidence>
<feature type="transmembrane region" description="Helical" evidence="13">
    <location>
        <begin position="125"/>
        <end position="146"/>
    </location>
</feature>
<dbReference type="EC" id="4.2.1.134" evidence="4"/>
<evidence type="ECO:0000256" key="11">
    <source>
        <dbReference type="ARBA" id="ARBA00023160"/>
    </source>
</evidence>
<evidence type="ECO:0000256" key="7">
    <source>
        <dbReference type="ARBA" id="ARBA00022832"/>
    </source>
</evidence>
<feature type="transmembrane region" description="Helical" evidence="13">
    <location>
        <begin position="5"/>
        <end position="27"/>
    </location>
</feature>
<evidence type="ECO:0000256" key="8">
    <source>
        <dbReference type="ARBA" id="ARBA00022989"/>
    </source>
</evidence>
<keyword evidence="10 13" id="KW-0472">Membrane</keyword>
<keyword evidence="5" id="KW-0444">Lipid biosynthesis</keyword>
<comment type="similarity">
    <text evidence="3">Belongs to the very long-chain fatty acids dehydratase HACD family.</text>
</comment>
<dbReference type="GO" id="GO:0030497">
    <property type="term" value="P:fatty acid elongation"/>
    <property type="evidence" value="ECO:0007669"/>
    <property type="project" value="TreeGrafter"/>
</dbReference>
<sequence>MLFMILNWIAFFGWTFVCYKLLFLLWNDGDDDDDVVQNLQKPVLVLEGICAIEILRILLGQLKGNFVLGIVLHAIRVLTLLETMVRLPNHWTGPFILGSWAITEICRYPMYMFPSNQLCRSIRMVVPMVTFPIGCFSEAYGAYLVFCDPESPFVLKVALSSVLFVNGVLGPTMAYPALLKKGLPILGLTKKRQKEEKTNQKQN</sequence>
<evidence type="ECO:0000256" key="1">
    <source>
        <dbReference type="ARBA" id="ARBA00004141"/>
    </source>
</evidence>
<feature type="transmembrane region" description="Helical" evidence="13">
    <location>
        <begin position="66"/>
        <end position="85"/>
    </location>
</feature>
<evidence type="ECO:0000313" key="15">
    <source>
        <dbReference type="Proteomes" id="UP000095751"/>
    </source>
</evidence>
<dbReference type="Proteomes" id="UP000095751">
    <property type="component" value="Unassembled WGS sequence"/>
</dbReference>
<evidence type="ECO:0000256" key="12">
    <source>
        <dbReference type="ARBA" id="ARBA00023239"/>
    </source>
</evidence>
<keyword evidence="12" id="KW-0456">Lyase</keyword>
<accession>A0A1E7FLT6</accession>
<dbReference type="GO" id="GO:0102158">
    <property type="term" value="F:very-long-chain (3R)-3-hydroxyacyl-CoA dehydratase activity"/>
    <property type="evidence" value="ECO:0007669"/>
    <property type="project" value="UniProtKB-EC"/>
</dbReference>
<dbReference type="EMBL" id="KV784356">
    <property type="protein sequence ID" value="OEU18773.1"/>
    <property type="molecule type" value="Genomic_DNA"/>
</dbReference>
<dbReference type="PANTHER" id="PTHR11035">
    <property type="entry name" value="VERY-LONG-CHAIN (3R)-3-HYDROXYACYL-COA DEHYDRATASE"/>
    <property type="match status" value="1"/>
</dbReference>
<name>A0A1E7FLT6_9STRA</name>
<evidence type="ECO:0000256" key="9">
    <source>
        <dbReference type="ARBA" id="ARBA00023098"/>
    </source>
</evidence>
<feature type="transmembrane region" description="Helical" evidence="13">
    <location>
        <begin position="39"/>
        <end position="59"/>
    </location>
</feature>
<dbReference type="Pfam" id="PF04387">
    <property type="entry name" value="PTPLA"/>
    <property type="match status" value="1"/>
</dbReference>
<dbReference type="OrthoDB" id="10482398at2759"/>
<evidence type="ECO:0000256" key="2">
    <source>
        <dbReference type="ARBA" id="ARBA00005194"/>
    </source>
</evidence>
<dbReference type="InterPro" id="IPR007482">
    <property type="entry name" value="Tyr_Pase-like_PTPLA"/>
</dbReference>
<protein>
    <recommendedName>
        <fullName evidence="4">very-long-chain (3R)-3-hydroxyacyl-CoA dehydratase</fullName>
        <ecNumber evidence="4">4.2.1.134</ecNumber>
    </recommendedName>
</protein>
<evidence type="ECO:0000256" key="5">
    <source>
        <dbReference type="ARBA" id="ARBA00022516"/>
    </source>
</evidence>
<dbReference type="PANTHER" id="PTHR11035:SF35">
    <property type="entry name" value="VERY-LONG-CHAIN (3R)-3-HYDROXYACYL-COA DEHYDRATASE"/>
    <property type="match status" value="1"/>
</dbReference>
<comment type="pathway">
    <text evidence="2">Lipid metabolism; fatty acid biosynthesis.</text>
</comment>
<dbReference type="GO" id="GO:0030148">
    <property type="term" value="P:sphingolipid biosynthetic process"/>
    <property type="evidence" value="ECO:0007669"/>
    <property type="project" value="TreeGrafter"/>
</dbReference>
<dbReference type="UniPathway" id="UPA00094"/>
<keyword evidence="6 13" id="KW-0812">Transmembrane</keyword>
<dbReference type="GO" id="GO:0042761">
    <property type="term" value="P:very long-chain fatty acid biosynthetic process"/>
    <property type="evidence" value="ECO:0007669"/>
    <property type="project" value="TreeGrafter"/>
</dbReference>
<evidence type="ECO:0000256" key="3">
    <source>
        <dbReference type="ARBA" id="ARBA00007811"/>
    </source>
</evidence>
<evidence type="ECO:0000256" key="10">
    <source>
        <dbReference type="ARBA" id="ARBA00023136"/>
    </source>
</evidence>
<keyword evidence="7" id="KW-0276">Fatty acid metabolism</keyword>